<accession>A0A9P0G5Z8</accession>
<keyword evidence="2" id="KW-1185">Reference proteome</keyword>
<dbReference type="OrthoDB" id="7890494at2759"/>
<sequence>MVWRELRNHSDDCYFCSCNVQGFNRKNKKHIVLYPNLDSAIRPVPHGPDVPKPIASKEIENVISSVSEESNFTPDFREPEVFNQSELNDLIRDLHLPKAASELLVKSIY</sequence>
<gene>
    <name evidence="1" type="ORF">PSYICH_LOCUS1318</name>
</gene>
<dbReference type="AlphaFoldDB" id="A0A9P0G5Z8"/>
<name>A0A9P0G5Z8_9CUCU</name>
<dbReference type="Proteomes" id="UP001153636">
    <property type="component" value="Chromosome 1"/>
</dbReference>
<reference evidence="1" key="1">
    <citation type="submission" date="2022-01" db="EMBL/GenBank/DDBJ databases">
        <authorList>
            <person name="King R."/>
        </authorList>
    </citation>
    <scope>NUCLEOTIDE SEQUENCE</scope>
</reference>
<evidence type="ECO:0000313" key="2">
    <source>
        <dbReference type="Proteomes" id="UP001153636"/>
    </source>
</evidence>
<dbReference type="EMBL" id="OV651813">
    <property type="protein sequence ID" value="CAH1099231.1"/>
    <property type="molecule type" value="Genomic_DNA"/>
</dbReference>
<protein>
    <submittedName>
        <fullName evidence="1">Uncharacterized protein</fullName>
    </submittedName>
</protein>
<proteinExistence type="predicted"/>
<evidence type="ECO:0000313" key="1">
    <source>
        <dbReference type="EMBL" id="CAH1099231.1"/>
    </source>
</evidence>
<organism evidence="1 2">
    <name type="scientific">Psylliodes chrysocephalus</name>
    <dbReference type="NCBI Taxonomy" id="3402493"/>
    <lineage>
        <taxon>Eukaryota</taxon>
        <taxon>Metazoa</taxon>
        <taxon>Ecdysozoa</taxon>
        <taxon>Arthropoda</taxon>
        <taxon>Hexapoda</taxon>
        <taxon>Insecta</taxon>
        <taxon>Pterygota</taxon>
        <taxon>Neoptera</taxon>
        <taxon>Endopterygota</taxon>
        <taxon>Coleoptera</taxon>
        <taxon>Polyphaga</taxon>
        <taxon>Cucujiformia</taxon>
        <taxon>Chrysomeloidea</taxon>
        <taxon>Chrysomelidae</taxon>
        <taxon>Galerucinae</taxon>
        <taxon>Alticini</taxon>
        <taxon>Psylliodes</taxon>
    </lineage>
</organism>